<organism evidence="1 2">
    <name type="scientific">Symbiodinium necroappetens</name>
    <dbReference type="NCBI Taxonomy" id="1628268"/>
    <lineage>
        <taxon>Eukaryota</taxon>
        <taxon>Sar</taxon>
        <taxon>Alveolata</taxon>
        <taxon>Dinophyceae</taxon>
        <taxon>Suessiales</taxon>
        <taxon>Symbiodiniaceae</taxon>
        <taxon>Symbiodinium</taxon>
    </lineage>
</organism>
<comment type="caution">
    <text evidence="1">The sequence shown here is derived from an EMBL/GenBank/DDBJ whole genome shotgun (WGS) entry which is preliminary data.</text>
</comment>
<sequence>MATCCLHSKWAPFGVFGQLLDGLPSMQDSRHSSPSIDQPSDYKSIFFGAYSQGPLVGLRAQTRRYPMVSRLLNAVIYTLCGAYSHSTVFLARNRAMGLHSDPHNHKEVPNVLIPLSVFAGGQLFVESEEGDVCLDMQNNIRGHMHPITLPFLAFDAQ</sequence>
<evidence type="ECO:0008006" key="3">
    <source>
        <dbReference type="Google" id="ProtNLM"/>
    </source>
</evidence>
<name>A0A812XU80_9DINO</name>
<gene>
    <name evidence="1" type="ORF">SNEC2469_LOCUS21722</name>
</gene>
<protein>
    <recommendedName>
        <fullName evidence="3">Alpha-ketoglutarate-dependent dioxygenase AlkB-like domain-containing protein</fullName>
    </recommendedName>
</protein>
<evidence type="ECO:0000313" key="1">
    <source>
        <dbReference type="EMBL" id="CAE7749231.1"/>
    </source>
</evidence>
<dbReference type="Proteomes" id="UP000601435">
    <property type="component" value="Unassembled WGS sequence"/>
</dbReference>
<evidence type="ECO:0000313" key="2">
    <source>
        <dbReference type="Proteomes" id="UP000601435"/>
    </source>
</evidence>
<dbReference type="EMBL" id="CAJNJA010038615">
    <property type="protein sequence ID" value="CAE7749231.1"/>
    <property type="molecule type" value="Genomic_DNA"/>
</dbReference>
<dbReference type="OrthoDB" id="421511at2759"/>
<proteinExistence type="predicted"/>
<reference evidence="1" key="1">
    <citation type="submission" date="2021-02" db="EMBL/GenBank/DDBJ databases">
        <authorList>
            <person name="Dougan E. K."/>
            <person name="Rhodes N."/>
            <person name="Thang M."/>
            <person name="Chan C."/>
        </authorList>
    </citation>
    <scope>NUCLEOTIDE SEQUENCE</scope>
</reference>
<accession>A0A812XU80</accession>
<keyword evidence="2" id="KW-1185">Reference proteome</keyword>
<dbReference type="AlphaFoldDB" id="A0A812XU80"/>